<accession>A0A0L0FWE8</accession>
<dbReference type="Proteomes" id="UP000054560">
    <property type="component" value="Unassembled WGS sequence"/>
</dbReference>
<dbReference type="eggNOG" id="KOG2573">
    <property type="taxonomic scope" value="Eukaryota"/>
</dbReference>
<name>A0A0L0FWE8_9EUKA</name>
<dbReference type="InterPro" id="IPR036070">
    <property type="entry name" value="Nop_dom_sf"/>
</dbReference>
<dbReference type="FunFam" id="1.10.287.4070:FF:000002">
    <property type="entry name" value="Nucleolar protein 56"/>
    <property type="match status" value="1"/>
</dbReference>
<proteinExistence type="inferred from homology"/>
<dbReference type="SMART" id="SM00931">
    <property type="entry name" value="NOSIC"/>
    <property type="match status" value="1"/>
</dbReference>
<dbReference type="PROSITE" id="PS51358">
    <property type="entry name" value="NOP"/>
    <property type="match status" value="1"/>
</dbReference>
<feature type="compositionally biased region" description="Basic residues" evidence="6">
    <location>
        <begin position="455"/>
        <end position="464"/>
    </location>
</feature>
<comment type="similarity">
    <text evidence="2">Belongs to the NOP5/NOP56 family.</text>
</comment>
<dbReference type="Pfam" id="PF01798">
    <property type="entry name" value="Nop"/>
    <property type="match status" value="1"/>
</dbReference>
<feature type="domain" description="Nop" evidence="7">
    <location>
        <begin position="294"/>
        <end position="412"/>
    </location>
</feature>
<feature type="region of interest" description="Disordered" evidence="6">
    <location>
        <begin position="428"/>
        <end position="483"/>
    </location>
</feature>
<evidence type="ECO:0000256" key="5">
    <source>
        <dbReference type="ARBA" id="ARBA00040742"/>
    </source>
</evidence>
<dbReference type="Gene3D" id="1.10.246.90">
    <property type="entry name" value="Nop domain"/>
    <property type="match status" value="1"/>
</dbReference>
<dbReference type="GO" id="GO:0030515">
    <property type="term" value="F:snoRNA binding"/>
    <property type="evidence" value="ECO:0007669"/>
    <property type="project" value="InterPro"/>
</dbReference>
<dbReference type="Gene3D" id="1.10.287.4070">
    <property type="match status" value="1"/>
</dbReference>
<keyword evidence="4" id="KW-0539">Nucleus</keyword>
<evidence type="ECO:0000313" key="9">
    <source>
        <dbReference type="Proteomes" id="UP000054560"/>
    </source>
</evidence>
<evidence type="ECO:0000256" key="1">
    <source>
        <dbReference type="ARBA" id="ARBA00004604"/>
    </source>
</evidence>
<dbReference type="FunFam" id="1.10.246.90:FF:000001">
    <property type="entry name" value="Nucleolar protein 56"/>
    <property type="match status" value="1"/>
</dbReference>
<sequence length="483" mass="54048">MMYVLFESASGYGLFEMAESEGIALKSKSVQEAVTDLSRFGKICKLKAFAPFRSAIEALENINCISEGILHDYLRDFLEANLPKAKAGKKAKYTLGIADSKLGTQLSETLNVQCEGGDLTKEIIRGIRLHFEKMITAMRPGDYTKAQLGLSHSYSRSKVKFNVNRVDNMIIQAICLLDQLDKDINTFSMRAKEWNSYCFPELAKVVADNYLYAKTARFVGDKNKLTEEHLEELEELVGDTAKAKQVLQASRASMGMDVSETDRNSINAFLDRVISLSEYRMKLNEYLCTKMDQVSPNLAKLIGPIVGARLISQAGSLTNLAKAPASTVQILGAEKALFRALKTKGNTPKYGLIYHSTFIGRAAAKNKGRISRFLANKCTIASRIDCFSDVPTSKFGEVMRDQVEERLAFYETGVAPQKNLTVMQDAAEEVRKENGEVKPTKKRSRDEDSEEKPSKKIKKEKKSKKTEDKKEKKSKKSKKSKKE</sequence>
<evidence type="ECO:0000259" key="7">
    <source>
        <dbReference type="PROSITE" id="PS51358"/>
    </source>
</evidence>
<dbReference type="GO" id="GO:0032040">
    <property type="term" value="C:small-subunit processome"/>
    <property type="evidence" value="ECO:0007669"/>
    <property type="project" value="InterPro"/>
</dbReference>
<feature type="compositionally biased region" description="Basic and acidic residues" evidence="6">
    <location>
        <begin position="428"/>
        <end position="439"/>
    </location>
</feature>
<gene>
    <name evidence="8" type="ORF">SARC_07358</name>
</gene>
<protein>
    <recommendedName>
        <fullName evidence="5">Nucleolar protein 56</fullName>
    </recommendedName>
</protein>
<dbReference type="STRING" id="667725.A0A0L0FWE8"/>
<evidence type="ECO:0000256" key="6">
    <source>
        <dbReference type="SAM" id="MobiDB-lite"/>
    </source>
</evidence>
<dbReference type="InterPro" id="IPR042239">
    <property type="entry name" value="Nop_C"/>
</dbReference>
<dbReference type="Pfam" id="PF08156">
    <property type="entry name" value="NOP5NT"/>
    <property type="match status" value="1"/>
</dbReference>
<dbReference type="GO" id="GO:0031428">
    <property type="term" value="C:box C/D methylation guide snoRNP complex"/>
    <property type="evidence" value="ECO:0007669"/>
    <property type="project" value="InterPro"/>
</dbReference>
<dbReference type="RefSeq" id="XP_014154180.1">
    <property type="nucleotide sequence ID" value="XM_014298705.1"/>
</dbReference>
<dbReference type="GeneID" id="25907862"/>
<dbReference type="PANTHER" id="PTHR10894">
    <property type="entry name" value="NUCLEOLAR PROTEIN 5 NUCLEOLAR PROTEIN NOP5 NOP58"/>
    <property type="match status" value="1"/>
</dbReference>
<dbReference type="OrthoDB" id="6780543at2759"/>
<dbReference type="InterPro" id="IPR012974">
    <property type="entry name" value="NOP58/56_N"/>
</dbReference>
<dbReference type="InterPro" id="IPR012976">
    <property type="entry name" value="NOSIC"/>
</dbReference>
<keyword evidence="9" id="KW-1185">Reference proteome</keyword>
<evidence type="ECO:0000313" key="8">
    <source>
        <dbReference type="EMBL" id="KNC80278.1"/>
    </source>
</evidence>
<dbReference type="AlphaFoldDB" id="A0A0L0FWE8"/>
<dbReference type="PANTHER" id="PTHR10894:SF0">
    <property type="entry name" value="NUCLEOLAR PROTEIN 56"/>
    <property type="match status" value="1"/>
</dbReference>
<evidence type="ECO:0000256" key="2">
    <source>
        <dbReference type="ARBA" id="ARBA00009211"/>
    </source>
</evidence>
<reference evidence="8 9" key="1">
    <citation type="submission" date="2011-02" db="EMBL/GenBank/DDBJ databases">
        <title>The Genome Sequence of Sphaeroforma arctica JP610.</title>
        <authorList>
            <consortium name="The Broad Institute Genome Sequencing Platform"/>
            <person name="Russ C."/>
            <person name="Cuomo C."/>
            <person name="Young S.K."/>
            <person name="Zeng Q."/>
            <person name="Gargeya S."/>
            <person name="Alvarado L."/>
            <person name="Berlin A."/>
            <person name="Chapman S.B."/>
            <person name="Chen Z."/>
            <person name="Freedman E."/>
            <person name="Gellesch M."/>
            <person name="Goldberg J."/>
            <person name="Griggs A."/>
            <person name="Gujja S."/>
            <person name="Heilman E."/>
            <person name="Heiman D."/>
            <person name="Howarth C."/>
            <person name="Mehta T."/>
            <person name="Neiman D."/>
            <person name="Pearson M."/>
            <person name="Roberts A."/>
            <person name="Saif S."/>
            <person name="Shea T."/>
            <person name="Shenoy N."/>
            <person name="Sisk P."/>
            <person name="Stolte C."/>
            <person name="Sykes S."/>
            <person name="White J."/>
            <person name="Yandava C."/>
            <person name="Burger G."/>
            <person name="Gray M.W."/>
            <person name="Holland P.W.H."/>
            <person name="King N."/>
            <person name="Lang F.B.F."/>
            <person name="Roger A.J."/>
            <person name="Ruiz-Trillo I."/>
            <person name="Haas B."/>
            <person name="Nusbaum C."/>
            <person name="Birren B."/>
        </authorList>
    </citation>
    <scope>NUCLEOTIDE SEQUENCE [LARGE SCALE GENOMIC DNA]</scope>
    <source>
        <strain evidence="8 9">JP610</strain>
    </source>
</reference>
<feature type="compositionally biased region" description="Basic residues" evidence="6">
    <location>
        <begin position="472"/>
        <end position="483"/>
    </location>
</feature>
<organism evidence="8 9">
    <name type="scientific">Sphaeroforma arctica JP610</name>
    <dbReference type="NCBI Taxonomy" id="667725"/>
    <lineage>
        <taxon>Eukaryota</taxon>
        <taxon>Ichthyosporea</taxon>
        <taxon>Ichthyophonida</taxon>
        <taxon>Sphaeroforma</taxon>
    </lineage>
</organism>
<keyword evidence="3" id="KW-0690">Ribosome biogenesis</keyword>
<comment type="subcellular location">
    <subcellularLocation>
        <location evidence="1">Nucleus</location>
        <location evidence="1">Nucleolus</location>
    </subcellularLocation>
</comment>
<dbReference type="SUPFAM" id="SSF89124">
    <property type="entry name" value="Nop domain"/>
    <property type="match status" value="1"/>
</dbReference>
<dbReference type="GO" id="GO:0042254">
    <property type="term" value="P:ribosome biogenesis"/>
    <property type="evidence" value="ECO:0007669"/>
    <property type="project" value="UniProtKB-KW"/>
</dbReference>
<evidence type="ECO:0000256" key="4">
    <source>
        <dbReference type="ARBA" id="ARBA00023242"/>
    </source>
</evidence>
<dbReference type="InterPro" id="IPR045056">
    <property type="entry name" value="Nop56/Nop58"/>
</dbReference>
<dbReference type="EMBL" id="KQ242173">
    <property type="protein sequence ID" value="KNC80278.1"/>
    <property type="molecule type" value="Genomic_DNA"/>
</dbReference>
<evidence type="ECO:0000256" key="3">
    <source>
        <dbReference type="ARBA" id="ARBA00022517"/>
    </source>
</evidence>
<dbReference type="InterPro" id="IPR002687">
    <property type="entry name" value="Nop_dom"/>
</dbReference>